<evidence type="ECO:0000256" key="11">
    <source>
        <dbReference type="ARBA" id="ARBA00048670"/>
    </source>
</evidence>
<dbReference type="eggNOG" id="COG0028">
    <property type="taxonomic scope" value="Bacteria"/>
</dbReference>
<dbReference type="UniPathway" id="UPA00047">
    <property type="reaction ID" value="UER00055"/>
</dbReference>
<evidence type="ECO:0000256" key="1">
    <source>
        <dbReference type="ARBA" id="ARBA00004974"/>
    </source>
</evidence>
<keyword evidence="5 12" id="KW-0028">Amino-acid biosynthesis</keyword>
<dbReference type="AlphaFoldDB" id="G5GG85"/>
<dbReference type="FunFam" id="3.40.50.970:FF:000007">
    <property type="entry name" value="Acetolactate synthase"/>
    <property type="match status" value="1"/>
</dbReference>
<dbReference type="InterPro" id="IPR000399">
    <property type="entry name" value="TPP-bd_CS"/>
</dbReference>
<dbReference type="PANTHER" id="PTHR18968:SF13">
    <property type="entry name" value="ACETOLACTATE SYNTHASE CATALYTIC SUBUNIT, MITOCHONDRIAL"/>
    <property type="match status" value="1"/>
</dbReference>
<dbReference type="EC" id="2.2.1.6" evidence="4 12"/>
<evidence type="ECO:0000256" key="4">
    <source>
        <dbReference type="ARBA" id="ARBA00013145"/>
    </source>
</evidence>
<dbReference type="FunFam" id="3.40.50.1220:FF:000008">
    <property type="entry name" value="Acetolactate synthase"/>
    <property type="match status" value="1"/>
</dbReference>
<evidence type="ECO:0000256" key="6">
    <source>
        <dbReference type="ARBA" id="ARBA00022679"/>
    </source>
</evidence>
<dbReference type="UniPathway" id="UPA00049">
    <property type="reaction ID" value="UER00059"/>
</dbReference>
<sequence>MNGAELVLKCLKREGVDTLFGYPGGAVIPLYDALYDYRDEFFHIRTSHEQGLVHAADGYARSTGKTGVCITTSGPGATNAITGIATAYMDSTPMVIICGQVMTSMLGKDSFQEIDITGIALSVTKHNYLLRSTREIAPTIKEAFKIAQSGRKGPVLIDIPKNLFTSDIDFDPFEDTALFDIDKKSFEFEKEDETQFNKTLAESLDLIKLSKRPVIYAGGGIKACNGEKELTEFAEKFDIPVVNTLMGLGNIDRKHPLSLGLMGMHGFKEANFAISRADLIIAVGTRFSDRGTGRCSAFAASAKIIHIEVDRSEISKNINIDKALIGSSKEILGLLNKMADADSSYSHKSWIDEIHSYKQADSVAEDEFHPKNILNLANKILEKNKKTIIVTDVGQHQMWTAQHWKFDEGRNFLTSGGLGTMGFGMGAAIGAAVGSPQKQTVLITGDGSFKMNMNELPTLSQYNIPVLILLFNNHTLGMVRQWQKMFSNKRYSETDIEYNIDYIKLANACGIPAAAADSLEGLEQLLKSYNNTKPMFIQCDINKDYDVFPIVPPNDVLENLICG</sequence>
<dbReference type="InterPro" id="IPR029035">
    <property type="entry name" value="DHS-like_NAD/FAD-binding_dom"/>
</dbReference>
<dbReference type="Pfam" id="PF02775">
    <property type="entry name" value="TPP_enzyme_C"/>
    <property type="match status" value="1"/>
</dbReference>
<dbReference type="NCBIfam" id="TIGR00118">
    <property type="entry name" value="acolac_lg"/>
    <property type="match status" value="1"/>
</dbReference>
<dbReference type="Pfam" id="PF02776">
    <property type="entry name" value="TPP_enzyme_N"/>
    <property type="match status" value="1"/>
</dbReference>
<dbReference type="STRING" id="679200.HMPREF9333_00575"/>
<evidence type="ECO:0000256" key="8">
    <source>
        <dbReference type="ARBA" id="ARBA00022842"/>
    </source>
</evidence>
<accession>G5GG85</accession>
<dbReference type="GO" id="GO:0050660">
    <property type="term" value="F:flavin adenine dinucleotide binding"/>
    <property type="evidence" value="ECO:0007669"/>
    <property type="project" value="InterPro"/>
</dbReference>
<dbReference type="EMBL" id="ACZL01000011">
    <property type="protein sequence ID" value="EHI56295.1"/>
    <property type="molecule type" value="Genomic_DNA"/>
</dbReference>
<evidence type="ECO:0000256" key="3">
    <source>
        <dbReference type="ARBA" id="ARBA00007812"/>
    </source>
</evidence>
<evidence type="ECO:0000259" key="13">
    <source>
        <dbReference type="Pfam" id="PF00205"/>
    </source>
</evidence>
<gene>
    <name evidence="16" type="ORF">HMPREF9333_00575</name>
</gene>
<comment type="cofactor">
    <cofactor evidence="12">
        <name>thiamine diphosphate</name>
        <dbReference type="ChEBI" id="CHEBI:58937"/>
    </cofactor>
    <text evidence="12">Binds 1 thiamine pyrophosphate per subunit.</text>
</comment>
<dbReference type="SUPFAM" id="SSF52518">
    <property type="entry name" value="Thiamin diphosphate-binding fold (THDP-binding)"/>
    <property type="match status" value="2"/>
</dbReference>
<evidence type="ECO:0000256" key="10">
    <source>
        <dbReference type="ARBA" id="ARBA00023304"/>
    </source>
</evidence>
<evidence type="ECO:0000259" key="15">
    <source>
        <dbReference type="Pfam" id="PF02776"/>
    </source>
</evidence>
<keyword evidence="10 12" id="KW-0100">Branched-chain amino acid biosynthesis</keyword>
<dbReference type="InterPro" id="IPR039368">
    <property type="entry name" value="AHAS_TPP"/>
</dbReference>
<comment type="caution">
    <text evidence="16">The sequence shown here is derived from an EMBL/GenBank/DDBJ whole genome shotgun (WGS) entry which is preliminary data.</text>
</comment>
<feature type="domain" description="Thiamine pyrophosphate enzyme TPP-binding" evidence="14">
    <location>
        <begin position="392"/>
        <end position="539"/>
    </location>
</feature>
<keyword evidence="17" id="KW-1185">Reference proteome</keyword>
<dbReference type="CDD" id="cd02015">
    <property type="entry name" value="TPP_AHAS"/>
    <property type="match status" value="1"/>
</dbReference>
<dbReference type="GO" id="GO:0009097">
    <property type="term" value="P:isoleucine biosynthetic process"/>
    <property type="evidence" value="ECO:0007669"/>
    <property type="project" value="UniProtKB-UniPathway"/>
</dbReference>
<proteinExistence type="inferred from homology"/>
<feature type="domain" description="Thiamine pyrophosphate enzyme central" evidence="13">
    <location>
        <begin position="201"/>
        <end position="332"/>
    </location>
</feature>
<evidence type="ECO:0000259" key="14">
    <source>
        <dbReference type="Pfam" id="PF02775"/>
    </source>
</evidence>
<keyword evidence="6 12" id="KW-0808">Transferase</keyword>
<organism evidence="16 17">
    <name type="scientific">Johnsonella ignava ATCC 51276</name>
    <dbReference type="NCBI Taxonomy" id="679200"/>
    <lineage>
        <taxon>Bacteria</taxon>
        <taxon>Bacillati</taxon>
        <taxon>Bacillota</taxon>
        <taxon>Clostridia</taxon>
        <taxon>Lachnospirales</taxon>
        <taxon>Lachnospiraceae</taxon>
        <taxon>Johnsonella</taxon>
    </lineage>
</organism>
<dbReference type="GO" id="GO:0030976">
    <property type="term" value="F:thiamine pyrophosphate binding"/>
    <property type="evidence" value="ECO:0007669"/>
    <property type="project" value="UniProtKB-UniRule"/>
</dbReference>
<comment type="similarity">
    <text evidence="3 12">Belongs to the TPP enzyme family.</text>
</comment>
<dbReference type="RefSeq" id="WP_005539705.1">
    <property type="nucleotide sequence ID" value="NZ_JH378830.1"/>
</dbReference>
<dbReference type="OrthoDB" id="4494979at2"/>
<comment type="pathway">
    <text evidence="2 12">Amino-acid biosynthesis; L-valine biosynthesis; L-valine from pyruvate: step 1/4.</text>
</comment>
<dbReference type="InterPro" id="IPR011766">
    <property type="entry name" value="TPP_enzyme_TPP-bd"/>
</dbReference>
<dbReference type="HOGENOM" id="CLU_013748_1_2_9"/>
<dbReference type="Gene3D" id="3.40.50.970">
    <property type="match status" value="2"/>
</dbReference>
<dbReference type="GO" id="GO:0009099">
    <property type="term" value="P:L-valine biosynthetic process"/>
    <property type="evidence" value="ECO:0007669"/>
    <property type="project" value="UniProtKB-UniPathway"/>
</dbReference>
<dbReference type="GO" id="GO:0000287">
    <property type="term" value="F:magnesium ion binding"/>
    <property type="evidence" value="ECO:0007669"/>
    <property type="project" value="UniProtKB-UniRule"/>
</dbReference>
<dbReference type="InterPro" id="IPR029061">
    <property type="entry name" value="THDP-binding"/>
</dbReference>
<evidence type="ECO:0000313" key="17">
    <source>
        <dbReference type="Proteomes" id="UP000003011"/>
    </source>
</evidence>
<name>G5GG85_9FIRM</name>
<keyword evidence="9 12" id="KW-0786">Thiamine pyrophosphate</keyword>
<evidence type="ECO:0000256" key="7">
    <source>
        <dbReference type="ARBA" id="ARBA00022723"/>
    </source>
</evidence>
<evidence type="ECO:0000256" key="9">
    <source>
        <dbReference type="ARBA" id="ARBA00023052"/>
    </source>
</evidence>
<dbReference type="InterPro" id="IPR012001">
    <property type="entry name" value="Thiamin_PyroP_enz_TPP-bd_dom"/>
</dbReference>
<dbReference type="GO" id="GO:0003984">
    <property type="term" value="F:acetolactate synthase activity"/>
    <property type="evidence" value="ECO:0007669"/>
    <property type="project" value="UniProtKB-EC"/>
</dbReference>
<keyword evidence="7 12" id="KW-0479">Metal-binding</keyword>
<comment type="catalytic activity">
    <reaction evidence="11 12">
        <text>2 pyruvate + H(+) = (2S)-2-acetolactate + CO2</text>
        <dbReference type="Rhea" id="RHEA:25249"/>
        <dbReference type="ChEBI" id="CHEBI:15361"/>
        <dbReference type="ChEBI" id="CHEBI:15378"/>
        <dbReference type="ChEBI" id="CHEBI:16526"/>
        <dbReference type="ChEBI" id="CHEBI:58476"/>
        <dbReference type="EC" id="2.2.1.6"/>
    </reaction>
</comment>
<dbReference type="Pfam" id="PF00205">
    <property type="entry name" value="TPP_enzyme_M"/>
    <property type="match status" value="1"/>
</dbReference>
<dbReference type="InterPro" id="IPR012846">
    <property type="entry name" value="Acetolactate_synth_lsu"/>
</dbReference>
<protein>
    <recommendedName>
        <fullName evidence="4 12">Acetolactate synthase</fullName>
        <ecNumber evidence="4 12">2.2.1.6</ecNumber>
    </recommendedName>
</protein>
<evidence type="ECO:0000256" key="12">
    <source>
        <dbReference type="RuleBase" id="RU003591"/>
    </source>
</evidence>
<dbReference type="GO" id="GO:0005948">
    <property type="term" value="C:acetolactate synthase complex"/>
    <property type="evidence" value="ECO:0007669"/>
    <property type="project" value="TreeGrafter"/>
</dbReference>
<keyword evidence="8 12" id="KW-0460">Magnesium</keyword>
<feature type="domain" description="Thiamine pyrophosphate enzyme N-terminal TPP-binding" evidence="15">
    <location>
        <begin position="1"/>
        <end position="117"/>
    </location>
</feature>
<dbReference type="Proteomes" id="UP000003011">
    <property type="component" value="Unassembled WGS sequence"/>
</dbReference>
<dbReference type="SUPFAM" id="SSF52467">
    <property type="entry name" value="DHS-like NAD/FAD-binding domain"/>
    <property type="match status" value="1"/>
</dbReference>
<dbReference type="PATRIC" id="fig|679200.3.peg.609"/>
<comment type="pathway">
    <text evidence="1 12">Amino-acid biosynthesis; L-isoleucine biosynthesis; L-isoleucine from 2-oxobutanoate: step 1/4.</text>
</comment>
<evidence type="ECO:0000256" key="5">
    <source>
        <dbReference type="ARBA" id="ARBA00022605"/>
    </source>
</evidence>
<comment type="cofactor">
    <cofactor evidence="12">
        <name>Mg(2+)</name>
        <dbReference type="ChEBI" id="CHEBI:18420"/>
    </cofactor>
    <text evidence="12">Binds 1 Mg(2+) ion per subunit.</text>
</comment>
<dbReference type="InterPro" id="IPR012000">
    <property type="entry name" value="Thiamin_PyroP_enz_cen_dom"/>
</dbReference>
<dbReference type="InterPro" id="IPR045229">
    <property type="entry name" value="TPP_enz"/>
</dbReference>
<evidence type="ECO:0000256" key="2">
    <source>
        <dbReference type="ARBA" id="ARBA00005025"/>
    </source>
</evidence>
<evidence type="ECO:0000313" key="16">
    <source>
        <dbReference type="EMBL" id="EHI56295.1"/>
    </source>
</evidence>
<dbReference type="CDD" id="cd07035">
    <property type="entry name" value="TPP_PYR_POX_like"/>
    <property type="match status" value="1"/>
</dbReference>
<dbReference type="PROSITE" id="PS00187">
    <property type="entry name" value="TPP_ENZYMES"/>
    <property type="match status" value="1"/>
</dbReference>
<reference evidence="16 17" key="1">
    <citation type="submission" date="2011-08" db="EMBL/GenBank/DDBJ databases">
        <title>The Genome Sequence of Johnsonella ignava ATCC 51276.</title>
        <authorList>
            <consortium name="The Broad Institute Genome Sequencing Platform"/>
            <person name="Earl A."/>
            <person name="Ward D."/>
            <person name="Feldgarden M."/>
            <person name="Gevers D."/>
            <person name="Izard J."/>
            <person name="Blanton J.M."/>
            <person name="Baranova O.V."/>
            <person name="Dewhirst F.E."/>
            <person name="Young S.K."/>
            <person name="Zeng Q."/>
            <person name="Gargeya S."/>
            <person name="Fitzgerald M."/>
            <person name="Haas B."/>
            <person name="Abouelleil A."/>
            <person name="Alvarado L."/>
            <person name="Arachchi H.M."/>
            <person name="Berlin A."/>
            <person name="Brown A."/>
            <person name="Chapman S.B."/>
            <person name="Chen Z."/>
            <person name="Dunbar C."/>
            <person name="Freedman E."/>
            <person name="Gearin G."/>
            <person name="Gellesch M."/>
            <person name="Goldberg J."/>
            <person name="Griggs A."/>
            <person name="Gujja S."/>
            <person name="Heiman D."/>
            <person name="Howarth C."/>
            <person name="Larson L."/>
            <person name="Lui A."/>
            <person name="MacDonald P.J.P."/>
            <person name="Montmayeur A."/>
            <person name="Murphy C."/>
            <person name="Neiman D."/>
            <person name="Pearson M."/>
            <person name="Priest M."/>
            <person name="Roberts A."/>
            <person name="Saif S."/>
            <person name="Shea T."/>
            <person name="Shenoy N."/>
            <person name="Sisk P."/>
            <person name="Stolte C."/>
            <person name="Sykes S."/>
            <person name="Wortman J."/>
            <person name="Nusbaum C."/>
            <person name="Birren B."/>
        </authorList>
    </citation>
    <scope>NUCLEOTIDE SEQUENCE [LARGE SCALE GENOMIC DNA]</scope>
    <source>
        <strain evidence="16 17">ATCC 51276</strain>
    </source>
</reference>
<dbReference type="Gene3D" id="3.40.50.1220">
    <property type="entry name" value="TPP-binding domain"/>
    <property type="match status" value="1"/>
</dbReference>
<dbReference type="PANTHER" id="PTHR18968">
    <property type="entry name" value="THIAMINE PYROPHOSPHATE ENZYMES"/>
    <property type="match status" value="1"/>
</dbReference>